<evidence type="ECO:0000313" key="3">
    <source>
        <dbReference type="Proteomes" id="UP000520198"/>
    </source>
</evidence>
<organism evidence="2 3">
    <name type="scientific">Ensifer oleiphilus</name>
    <dbReference type="NCBI Taxonomy" id="2742698"/>
    <lineage>
        <taxon>Bacteria</taxon>
        <taxon>Pseudomonadati</taxon>
        <taxon>Pseudomonadota</taxon>
        <taxon>Alphaproteobacteria</taxon>
        <taxon>Hyphomicrobiales</taxon>
        <taxon>Rhizobiaceae</taxon>
        <taxon>Sinorhizobium/Ensifer group</taxon>
        <taxon>Ensifer</taxon>
    </lineage>
</organism>
<evidence type="ECO:0000256" key="1">
    <source>
        <dbReference type="SAM" id="MobiDB-lite"/>
    </source>
</evidence>
<dbReference type="RefSeq" id="WP_176352596.1">
    <property type="nucleotide sequence ID" value="NZ_JABWDU010000002.1"/>
</dbReference>
<keyword evidence="3" id="KW-1185">Reference proteome</keyword>
<comment type="caution">
    <text evidence="2">The sequence shown here is derived from an EMBL/GenBank/DDBJ whole genome shotgun (WGS) entry which is preliminary data.</text>
</comment>
<protein>
    <submittedName>
        <fullName evidence="2">Uncharacterized protein</fullName>
    </submittedName>
</protein>
<dbReference type="Proteomes" id="UP000520198">
    <property type="component" value="Unassembled WGS sequence"/>
</dbReference>
<name>A0A7Y6UMI5_9HYPH</name>
<accession>A0A7Y6UMI5</accession>
<dbReference type="AlphaFoldDB" id="A0A7Y6UMI5"/>
<gene>
    <name evidence="2" type="ORF">HT585_09050</name>
</gene>
<sequence length="181" mass="19791">MGAMIPARARLSIRRHGIKVREAAFVVFSLASPISLFAGSTTCQHAASWSIMAVALLFCDSDPIPKNDRDQAGGCGGIDRGPQAKRSDYGTHVAGYSTIHDDGKRLEIKRVDAAIVPKELGQSPAEPRQQPPRRWPLGVAPRFHLSELVQQPFLLFSAFVDIDGCCDEIAVWIISRRVSAR</sequence>
<evidence type="ECO:0000313" key="2">
    <source>
        <dbReference type="EMBL" id="NVD38999.1"/>
    </source>
</evidence>
<reference evidence="2 3" key="1">
    <citation type="submission" date="2020-06" db="EMBL/GenBank/DDBJ databases">
        <authorList>
            <person name="Grouzdev D.S."/>
        </authorList>
    </citation>
    <scope>NUCLEOTIDE SEQUENCE [LARGE SCALE GENOMIC DNA]</scope>
    <source>
        <strain evidence="2 3">HO-A22</strain>
    </source>
</reference>
<feature type="region of interest" description="Disordered" evidence="1">
    <location>
        <begin position="69"/>
        <end position="88"/>
    </location>
</feature>
<proteinExistence type="predicted"/>
<dbReference type="EMBL" id="JABWDU010000002">
    <property type="protein sequence ID" value="NVD38999.1"/>
    <property type="molecule type" value="Genomic_DNA"/>
</dbReference>